<gene>
    <name evidence="5" type="ORF">METZ01_LOCUS333223</name>
</gene>
<accession>A0A382Q498</accession>
<keyword evidence="3" id="KW-0408">Iron</keyword>
<dbReference type="InterPro" id="IPR013785">
    <property type="entry name" value="Aldolase_TIM"/>
</dbReference>
<protein>
    <recommendedName>
        <fullName evidence="6">Radical SAM core domain-containing protein</fullName>
    </recommendedName>
</protein>
<dbReference type="SUPFAM" id="SSF102114">
    <property type="entry name" value="Radical SAM enzymes"/>
    <property type="match status" value="1"/>
</dbReference>
<sequence length="156" mass="17493">MMNITIEVSSNCQAKCPGCIRHDVLNTDTGTFSSPPKNLNLSVDVHNRLIDEIVGNVKQLTYDGSFGDSPFHPDFLELIEYSASKLKGDTEPFGDEELGIISPEYKGIHDFIISTNGSYKTPEFWKKLGEILHEHLPGRHHVMFDLDGVDNKTQNM</sequence>
<proteinExistence type="predicted"/>
<evidence type="ECO:0000256" key="4">
    <source>
        <dbReference type="ARBA" id="ARBA00023014"/>
    </source>
</evidence>
<dbReference type="GO" id="GO:0046872">
    <property type="term" value="F:metal ion binding"/>
    <property type="evidence" value="ECO:0007669"/>
    <property type="project" value="UniProtKB-KW"/>
</dbReference>
<evidence type="ECO:0000313" key="5">
    <source>
        <dbReference type="EMBL" id="SVC80369.1"/>
    </source>
</evidence>
<dbReference type="SFLD" id="SFLDS00029">
    <property type="entry name" value="Radical_SAM"/>
    <property type="match status" value="1"/>
</dbReference>
<dbReference type="AlphaFoldDB" id="A0A382Q498"/>
<organism evidence="5">
    <name type="scientific">marine metagenome</name>
    <dbReference type="NCBI Taxonomy" id="408172"/>
    <lineage>
        <taxon>unclassified sequences</taxon>
        <taxon>metagenomes</taxon>
        <taxon>ecological metagenomes</taxon>
    </lineage>
</organism>
<evidence type="ECO:0000256" key="2">
    <source>
        <dbReference type="ARBA" id="ARBA00022723"/>
    </source>
</evidence>
<dbReference type="GO" id="GO:0051536">
    <property type="term" value="F:iron-sulfur cluster binding"/>
    <property type="evidence" value="ECO:0007669"/>
    <property type="project" value="UniProtKB-KW"/>
</dbReference>
<dbReference type="InterPro" id="IPR007197">
    <property type="entry name" value="rSAM"/>
</dbReference>
<dbReference type="InterPro" id="IPR058240">
    <property type="entry name" value="rSAM_sf"/>
</dbReference>
<dbReference type="EMBL" id="UINC01111853">
    <property type="protein sequence ID" value="SVC80369.1"/>
    <property type="molecule type" value="Genomic_DNA"/>
</dbReference>
<keyword evidence="4" id="KW-0411">Iron-sulfur</keyword>
<name>A0A382Q498_9ZZZZ</name>
<dbReference type="Gene3D" id="3.20.20.70">
    <property type="entry name" value="Aldolase class I"/>
    <property type="match status" value="1"/>
</dbReference>
<dbReference type="GO" id="GO:0003824">
    <property type="term" value="F:catalytic activity"/>
    <property type="evidence" value="ECO:0007669"/>
    <property type="project" value="InterPro"/>
</dbReference>
<feature type="non-terminal residue" evidence="5">
    <location>
        <position position="156"/>
    </location>
</feature>
<keyword evidence="1" id="KW-0949">S-adenosyl-L-methionine</keyword>
<evidence type="ECO:0000256" key="1">
    <source>
        <dbReference type="ARBA" id="ARBA00022691"/>
    </source>
</evidence>
<keyword evidence="2" id="KW-0479">Metal-binding</keyword>
<evidence type="ECO:0008006" key="6">
    <source>
        <dbReference type="Google" id="ProtNLM"/>
    </source>
</evidence>
<evidence type="ECO:0000256" key="3">
    <source>
        <dbReference type="ARBA" id="ARBA00023004"/>
    </source>
</evidence>
<reference evidence="5" key="1">
    <citation type="submission" date="2018-05" db="EMBL/GenBank/DDBJ databases">
        <authorList>
            <person name="Lanie J.A."/>
            <person name="Ng W.-L."/>
            <person name="Kazmierczak K.M."/>
            <person name="Andrzejewski T.M."/>
            <person name="Davidsen T.M."/>
            <person name="Wayne K.J."/>
            <person name="Tettelin H."/>
            <person name="Glass J.I."/>
            <person name="Rusch D."/>
            <person name="Podicherti R."/>
            <person name="Tsui H.-C.T."/>
            <person name="Winkler M.E."/>
        </authorList>
    </citation>
    <scope>NUCLEOTIDE SEQUENCE</scope>
</reference>